<dbReference type="InterPro" id="IPR007362">
    <property type="entry name" value="DUF429"/>
</dbReference>
<comment type="caution">
    <text evidence="1">The sequence shown here is derived from an EMBL/GenBank/DDBJ whole genome shotgun (WGS) entry which is preliminary data.</text>
</comment>
<dbReference type="AlphaFoldDB" id="A0A364JSV3"/>
<protein>
    <submittedName>
        <fullName evidence="1">Putative RNase H-like nuclease</fullName>
    </submittedName>
</protein>
<evidence type="ECO:0000313" key="2">
    <source>
        <dbReference type="Proteomes" id="UP000249453"/>
    </source>
</evidence>
<sequence>MRQTIIGFDSAWADNSPGGICSLTLDKGKIVEFLKPRLVRFSDAALFVQTAKNHSAYVLIALDQPTLVPNSSGIRPVERVAGAIVNRIGGGVQPTNTSKVSMFGRSAPIWSFLDTINARENPVVARNANQGVFLIEVFPALALPSLIPEIWQRKRAAKYNPVARNFSPLDWKLVTAGMADLAKKHGLVEIAETMSALNNIPAPRKGDQDKLDAVISLMIGYIWRYGDPEKSIVIGDEYSGYMVAPASSEIKKHLKAPADRLQVAYNRDFAQDALRPAPEAITDPEPHIIATVLECKETIISSKVTERRQCPECGHRFSGKGWGGIDAYWRAHHQDILRYEDAWPLIRKGLKPSDLKHQK</sequence>
<dbReference type="Pfam" id="PF04250">
    <property type="entry name" value="DUF429"/>
    <property type="match status" value="1"/>
</dbReference>
<name>A0A364JSV3_9HYPH</name>
<dbReference type="RefSeq" id="WP_111576194.1">
    <property type="nucleotide sequence ID" value="NZ_JBHEEY010000015.1"/>
</dbReference>
<accession>A0A364JSV3</accession>
<reference evidence="1 2" key="1">
    <citation type="submission" date="2018-06" db="EMBL/GenBank/DDBJ databases">
        <title>Genomic Encyclopedia of Type Strains, Phase IV (KMG-IV): sequencing the most valuable type-strain genomes for metagenomic binning, comparative biology and taxonomic classification.</title>
        <authorList>
            <person name="Goeker M."/>
        </authorList>
    </citation>
    <scope>NUCLEOTIDE SEQUENCE [LARGE SCALE GENOMIC DNA]</scope>
    <source>
        <strain evidence="1 2">DSM 26720</strain>
    </source>
</reference>
<organism evidence="1 2">
    <name type="scientific">Falsochrobactrum ovis</name>
    <dbReference type="NCBI Taxonomy" id="1293442"/>
    <lineage>
        <taxon>Bacteria</taxon>
        <taxon>Pseudomonadati</taxon>
        <taxon>Pseudomonadota</taxon>
        <taxon>Alphaproteobacteria</taxon>
        <taxon>Hyphomicrobiales</taxon>
        <taxon>Brucellaceae</taxon>
        <taxon>Falsochrobactrum</taxon>
    </lineage>
</organism>
<keyword evidence="2" id="KW-1185">Reference proteome</keyword>
<proteinExistence type="predicted"/>
<dbReference type="Proteomes" id="UP000249453">
    <property type="component" value="Unassembled WGS sequence"/>
</dbReference>
<dbReference type="OrthoDB" id="9801824at2"/>
<gene>
    <name evidence="1" type="ORF">C7374_11629</name>
</gene>
<dbReference type="EMBL" id="QLMK01000016">
    <property type="protein sequence ID" value="RAK26112.1"/>
    <property type="molecule type" value="Genomic_DNA"/>
</dbReference>
<evidence type="ECO:0000313" key="1">
    <source>
        <dbReference type="EMBL" id="RAK26112.1"/>
    </source>
</evidence>